<comment type="caution">
    <text evidence="1">The sequence shown here is derived from an EMBL/GenBank/DDBJ whole genome shotgun (WGS) entry which is preliminary data.</text>
</comment>
<reference evidence="1" key="1">
    <citation type="submission" date="2022-02" db="EMBL/GenBank/DDBJ databases">
        <title>Plant Genome Project.</title>
        <authorList>
            <person name="Zhang R.-G."/>
        </authorList>
    </citation>
    <scope>NUCLEOTIDE SEQUENCE</scope>
    <source>
        <strain evidence="1">AT1</strain>
    </source>
</reference>
<proteinExistence type="predicted"/>
<dbReference type="EMBL" id="CM046397">
    <property type="protein sequence ID" value="KAI8536726.1"/>
    <property type="molecule type" value="Genomic_DNA"/>
</dbReference>
<protein>
    <submittedName>
        <fullName evidence="1">Uncharacterized protein</fullName>
    </submittedName>
</protein>
<dbReference type="Proteomes" id="UP001062846">
    <property type="component" value="Chromosome 10"/>
</dbReference>
<evidence type="ECO:0000313" key="1">
    <source>
        <dbReference type="EMBL" id="KAI8536726.1"/>
    </source>
</evidence>
<keyword evidence="2" id="KW-1185">Reference proteome</keyword>
<sequence length="804" mass="89700">MAKLKDVGTIITNQTKRDIGDQWKSLSNEERQKYKDVAEVAKAELAKQQDLFRAELKEVKRKLQNRISLKSIVGIVNKLSADQRNAVEAIGLGGILQLRCTFLNHALCKWLVGNFDPVSRSLTVHGRSYVVTESHVEECLGINGQGNVIDLESHTKIDSCLEVLKNVFYLERVSPSVKPSIRKLPSLVVWGDDEIRSVLHQFDKIGGYDSEGVVVHFTEVGEASGKEGGLSQISTADVQTMTSTFVTVAALLLRQNMFMSNLLGTEMKCNPQEQRGEEMDANHVQLFGQASALLKGLQSCQSSPPTAFETHDLAMKESKGLSTNPSLGTHIGFEIPSRGHLEVEMGEEIDLHPLDPSARSSPQVTAPNKIETPTPTKFKTPDPVVHKSKGGDTRTDGKRRIPKNMDEDVSSPSPVKGFRSLAGLSRGRKRKLSIGNAIPYAYVEDMAADGRKPTYEPLTDHEKLFTEFIFDIRDPSNGDSYVHLKMFGTERFFTTQFELCSLKPRTWILDTRHILDNSNMSESDLKKLCDGYFGDANFTSDIRSCSMVYIPTNDRGSHWFCIKVDIGIRMAYILIQSPQVDPIWPMDDTERSRLLMELCADENNRDALEVMRKFDAWKAGREVSVQHNRNVTLLIHYGGKLVQTPFRYIGGHVGECTPITGRMSYFELRDVINETGCSNLVRVFYQLTSTNGEIRLVLVDRDVRLAEMFDLYGRGGQIHIYLDDPLWSDESESDSQNQRGIRSPSALRTTGKVRRRESDSQNQRGGQSTSARGRGRGSGTVRPTGRGRARGDSFARGAATGKGQ</sequence>
<organism evidence="1 2">
    <name type="scientific">Rhododendron molle</name>
    <name type="common">Chinese azalea</name>
    <name type="synonym">Azalea mollis</name>
    <dbReference type="NCBI Taxonomy" id="49168"/>
    <lineage>
        <taxon>Eukaryota</taxon>
        <taxon>Viridiplantae</taxon>
        <taxon>Streptophyta</taxon>
        <taxon>Embryophyta</taxon>
        <taxon>Tracheophyta</taxon>
        <taxon>Spermatophyta</taxon>
        <taxon>Magnoliopsida</taxon>
        <taxon>eudicotyledons</taxon>
        <taxon>Gunneridae</taxon>
        <taxon>Pentapetalae</taxon>
        <taxon>asterids</taxon>
        <taxon>Ericales</taxon>
        <taxon>Ericaceae</taxon>
        <taxon>Ericoideae</taxon>
        <taxon>Rhodoreae</taxon>
        <taxon>Rhododendron</taxon>
    </lineage>
</organism>
<name>A0ACC0M6R5_RHOML</name>
<gene>
    <name evidence="1" type="ORF">RHMOL_Rhmol10G0279400</name>
</gene>
<evidence type="ECO:0000313" key="2">
    <source>
        <dbReference type="Proteomes" id="UP001062846"/>
    </source>
</evidence>
<accession>A0ACC0M6R5</accession>